<organism evidence="1 2">
    <name type="scientific">Hypsibius exemplaris</name>
    <name type="common">Freshwater tardigrade</name>
    <dbReference type="NCBI Taxonomy" id="2072580"/>
    <lineage>
        <taxon>Eukaryota</taxon>
        <taxon>Metazoa</taxon>
        <taxon>Ecdysozoa</taxon>
        <taxon>Tardigrada</taxon>
        <taxon>Eutardigrada</taxon>
        <taxon>Parachela</taxon>
        <taxon>Hypsibioidea</taxon>
        <taxon>Hypsibiidae</taxon>
        <taxon>Hypsibius</taxon>
    </lineage>
</organism>
<dbReference type="Proteomes" id="UP000192578">
    <property type="component" value="Unassembled WGS sequence"/>
</dbReference>
<protein>
    <submittedName>
        <fullName evidence="1">Uncharacterized protein</fullName>
    </submittedName>
</protein>
<dbReference type="AlphaFoldDB" id="A0A1W0WNJ5"/>
<gene>
    <name evidence="1" type="ORF">BV898_09122</name>
</gene>
<evidence type="ECO:0000313" key="2">
    <source>
        <dbReference type="Proteomes" id="UP000192578"/>
    </source>
</evidence>
<proteinExistence type="predicted"/>
<name>A0A1W0WNJ5_HYPEX</name>
<sequence length="92" mass="10350">MTRHAALTSVKTIIHSKIRIAPPIFYGSRAKTRKTPRQLNDTMIWLIGGCTDAFPTCCRGSTFIEKRLTYSAFISIRNSSDPFPPTCSIRDD</sequence>
<accession>A0A1W0WNJ5</accession>
<keyword evidence="2" id="KW-1185">Reference proteome</keyword>
<evidence type="ECO:0000313" key="1">
    <source>
        <dbReference type="EMBL" id="OQV16765.1"/>
    </source>
</evidence>
<reference evidence="2" key="1">
    <citation type="submission" date="2017-01" db="EMBL/GenBank/DDBJ databases">
        <title>Comparative genomics of anhydrobiosis in the tardigrade Hypsibius dujardini.</title>
        <authorList>
            <person name="Yoshida Y."/>
            <person name="Koutsovoulos G."/>
            <person name="Laetsch D."/>
            <person name="Stevens L."/>
            <person name="Kumar S."/>
            <person name="Horikawa D."/>
            <person name="Ishino K."/>
            <person name="Komine S."/>
            <person name="Tomita M."/>
            <person name="Blaxter M."/>
            <person name="Arakawa K."/>
        </authorList>
    </citation>
    <scope>NUCLEOTIDE SEQUENCE [LARGE SCALE GENOMIC DNA]</scope>
    <source>
        <strain evidence="2">Z151</strain>
    </source>
</reference>
<dbReference type="EMBL" id="MTYJ01000070">
    <property type="protein sequence ID" value="OQV16765.1"/>
    <property type="molecule type" value="Genomic_DNA"/>
</dbReference>
<comment type="caution">
    <text evidence="1">The sequence shown here is derived from an EMBL/GenBank/DDBJ whole genome shotgun (WGS) entry which is preliminary data.</text>
</comment>